<evidence type="ECO:0000313" key="2">
    <source>
        <dbReference type="EMBL" id="KAJ5433165.1"/>
    </source>
</evidence>
<sequence length="68" mass="7995">MERGEELEARREDGKKMGRTEMGRRSYSAGSRGRPADKASKSDKAYRLWTNPIKMKQMILYDPIEDWE</sequence>
<comment type="caution">
    <text evidence="2">The sequence shown here is derived from an EMBL/GenBank/DDBJ whole genome shotgun (WGS) entry which is preliminary data.</text>
</comment>
<feature type="compositionally biased region" description="Basic and acidic residues" evidence="1">
    <location>
        <begin position="34"/>
        <end position="43"/>
    </location>
</feature>
<proteinExistence type="predicted"/>
<feature type="compositionally biased region" description="Basic and acidic residues" evidence="1">
    <location>
        <begin position="1"/>
        <end position="24"/>
    </location>
</feature>
<gene>
    <name evidence="2" type="ORF">N7458_012321</name>
</gene>
<reference evidence="2" key="1">
    <citation type="submission" date="2022-12" db="EMBL/GenBank/DDBJ databases">
        <authorList>
            <person name="Petersen C."/>
        </authorList>
    </citation>
    <scope>NUCLEOTIDE SEQUENCE</scope>
    <source>
        <strain evidence="2">IBT 16125</strain>
    </source>
</reference>
<dbReference type="Proteomes" id="UP001213681">
    <property type="component" value="Unassembled WGS sequence"/>
</dbReference>
<keyword evidence="3" id="KW-1185">Reference proteome</keyword>
<dbReference type="RefSeq" id="XP_056760457.1">
    <property type="nucleotide sequence ID" value="XM_056915703.1"/>
</dbReference>
<dbReference type="GeneID" id="81605946"/>
<evidence type="ECO:0000256" key="1">
    <source>
        <dbReference type="SAM" id="MobiDB-lite"/>
    </source>
</evidence>
<feature type="region of interest" description="Disordered" evidence="1">
    <location>
        <begin position="1"/>
        <end position="43"/>
    </location>
</feature>
<dbReference type="EMBL" id="JAPVEA010000009">
    <property type="protein sequence ID" value="KAJ5433165.1"/>
    <property type="molecule type" value="Genomic_DNA"/>
</dbReference>
<accession>A0AAD6BWD1</accession>
<reference evidence="2" key="2">
    <citation type="journal article" date="2023" name="IMA Fungus">
        <title>Comparative genomic study of the Penicillium genus elucidates a diverse pangenome and 15 lateral gene transfer events.</title>
        <authorList>
            <person name="Petersen C."/>
            <person name="Sorensen T."/>
            <person name="Nielsen M.R."/>
            <person name="Sondergaard T.E."/>
            <person name="Sorensen J.L."/>
            <person name="Fitzpatrick D.A."/>
            <person name="Frisvad J.C."/>
            <person name="Nielsen K.L."/>
        </authorList>
    </citation>
    <scope>NUCLEOTIDE SEQUENCE</scope>
    <source>
        <strain evidence="2">IBT 16125</strain>
    </source>
</reference>
<organism evidence="2 3">
    <name type="scientific">Penicillium daleae</name>
    <dbReference type="NCBI Taxonomy" id="63821"/>
    <lineage>
        <taxon>Eukaryota</taxon>
        <taxon>Fungi</taxon>
        <taxon>Dikarya</taxon>
        <taxon>Ascomycota</taxon>
        <taxon>Pezizomycotina</taxon>
        <taxon>Eurotiomycetes</taxon>
        <taxon>Eurotiomycetidae</taxon>
        <taxon>Eurotiales</taxon>
        <taxon>Aspergillaceae</taxon>
        <taxon>Penicillium</taxon>
    </lineage>
</organism>
<protein>
    <submittedName>
        <fullName evidence="2">Uncharacterized protein</fullName>
    </submittedName>
</protein>
<name>A0AAD6BWD1_9EURO</name>
<evidence type="ECO:0000313" key="3">
    <source>
        <dbReference type="Proteomes" id="UP001213681"/>
    </source>
</evidence>
<dbReference type="AlphaFoldDB" id="A0AAD6BWD1"/>